<feature type="domain" description="DNA-binding phage zinc finger" evidence="2">
    <location>
        <begin position="22"/>
        <end position="78"/>
    </location>
</feature>
<dbReference type="OrthoDB" id="4751813at2"/>
<name>A0A1A6BI25_MYCGO</name>
<proteinExistence type="predicted"/>
<evidence type="ECO:0000259" key="2">
    <source>
        <dbReference type="Pfam" id="PF24623"/>
    </source>
</evidence>
<organism evidence="3 4">
    <name type="scientific">Mycobacterium gordonae</name>
    <dbReference type="NCBI Taxonomy" id="1778"/>
    <lineage>
        <taxon>Bacteria</taxon>
        <taxon>Bacillati</taxon>
        <taxon>Actinomycetota</taxon>
        <taxon>Actinomycetes</taxon>
        <taxon>Mycobacteriales</taxon>
        <taxon>Mycobacteriaceae</taxon>
        <taxon>Mycobacterium</taxon>
    </lineage>
</organism>
<dbReference type="Pfam" id="PF24623">
    <property type="entry name" value="Phage_zn_bind_8"/>
    <property type="match status" value="1"/>
</dbReference>
<dbReference type="InterPro" id="IPR056911">
    <property type="entry name" value="Phage_Znf_bind_put"/>
</dbReference>
<dbReference type="Proteomes" id="UP000093757">
    <property type="component" value="Unassembled WGS sequence"/>
</dbReference>
<dbReference type="AlphaFoldDB" id="A0A1A6BI25"/>
<reference evidence="3 4" key="1">
    <citation type="submission" date="2016-06" db="EMBL/GenBank/DDBJ databases">
        <authorList>
            <person name="Kjaerup R.B."/>
            <person name="Dalgaard T.S."/>
            <person name="Juul-Madsen H.R."/>
        </authorList>
    </citation>
    <scope>NUCLEOTIDE SEQUENCE [LARGE SCALE GENOMIC DNA]</scope>
    <source>
        <strain evidence="3 4">1245752.6</strain>
    </source>
</reference>
<gene>
    <name evidence="3" type="ORF">A9W98_18015</name>
</gene>
<evidence type="ECO:0000313" key="3">
    <source>
        <dbReference type="EMBL" id="OBS01879.1"/>
    </source>
</evidence>
<sequence>MHDLDDADRDPYPPPWHAARVPAPARGPVIEAYVDTDALEVDCDNCRVAAGEFCTNPENGELRKMPCNSRITKAANTTTGAPHA</sequence>
<comment type="caution">
    <text evidence="3">The sequence shown here is derived from an EMBL/GenBank/DDBJ whole genome shotgun (WGS) entry which is preliminary data.</text>
</comment>
<evidence type="ECO:0000256" key="1">
    <source>
        <dbReference type="SAM" id="MobiDB-lite"/>
    </source>
</evidence>
<dbReference type="EMBL" id="MAEM01000243">
    <property type="protein sequence ID" value="OBS01879.1"/>
    <property type="molecule type" value="Genomic_DNA"/>
</dbReference>
<evidence type="ECO:0000313" key="4">
    <source>
        <dbReference type="Proteomes" id="UP000093757"/>
    </source>
</evidence>
<protein>
    <recommendedName>
        <fullName evidence="2">DNA-binding phage zinc finger domain-containing protein</fullName>
    </recommendedName>
</protein>
<feature type="region of interest" description="Disordered" evidence="1">
    <location>
        <begin position="1"/>
        <end position="20"/>
    </location>
</feature>
<accession>A0A1A6BI25</accession>
<dbReference type="RefSeq" id="WP_065133888.1">
    <property type="nucleotide sequence ID" value="NZ_MAEM01000243.1"/>
</dbReference>